<dbReference type="RefSeq" id="WP_061943505.1">
    <property type="nucleotide sequence ID" value="NZ_CP013234.1"/>
</dbReference>
<dbReference type="AlphaFoldDB" id="A0A127Q9Q0"/>
<organism evidence="2 3">
    <name type="scientific">Collimonas pratensis</name>
    <dbReference type="NCBI Taxonomy" id="279113"/>
    <lineage>
        <taxon>Bacteria</taxon>
        <taxon>Pseudomonadati</taxon>
        <taxon>Pseudomonadota</taxon>
        <taxon>Betaproteobacteria</taxon>
        <taxon>Burkholderiales</taxon>
        <taxon>Oxalobacteraceae</taxon>
        <taxon>Collimonas</taxon>
    </lineage>
</organism>
<dbReference type="InterPro" id="IPR051783">
    <property type="entry name" value="NAD(P)-dependent_oxidoreduct"/>
</dbReference>
<gene>
    <name evidence="2" type="ORF">CPter91_4470</name>
</gene>
<reference evidence="2 3" key="1">
    <citation type="submission" date="2015-11" db="EMBL/GenBank/DDBJ databases">
        <title>Exploring the genomic traits of fungus-feeding bacterial genus Collimonas.</title>
        <authorList>
            <person name="Song C."/>
            <person name="Schmidt R."/>
            <person name="de Jager V."/>
            <person name="Krzyzanowska D."/>
            <person name="Jongedijk E."/>
            <person name="Cankar K."/>
            <person name="Beekwilder J."/>
            <person name="van Veen A."/>
            <person name="de Boer W."/>
            <person name="van Veen J.A."/>
            <person name="Garbeva P."/>
        </authorList>
    </citation>
    <scope>NUCLEOTIDE SEQUENCE [LARGE SCALE GENOMIC DNA]</scope>
    <source>
        <strain evidence="2 3">Ter91</strain>
    </source>
</reference>
<dbReference type="Proteomes" id="UP000074561">
    <property type="component" value="Chromosome"/>
</dbReference>
<protein>
    <submittedName>
        <fullName evidence="2">NAD dependent epimerase/dehydratase family protein</fullName>
    </submittedName>
</protein>
<evidence type="ECO:0000313" key="2">
    <source>
        <dbReference type="EMBL" id="AMP06777.1"/>
    </source>
</evidence>
<dbReference type="GO" id="GO:0005737">
    <property type="term" value="C:cytoplasm"/>
    <property type="evidence" value="ECO:0007669"/>
    <property type="project" value="TreeGrafter"/>
</dbReference>
<dbReference type="SUPFAM" id="SSF51735">
    <property type="entry name" value="NAD(P)-binding Rossmann-fold domains"/>
    <property type="match status" value="1"/>
</dbReference>
<dbReference type="Pfam" id="PF07993">
    <property type="entry name" value="NAD_binding_4"/>
    <property type="match status" value="1"/>
</dbReference>
<evidence type="ECO:0000313" key="3">
    <source>
        <dbReference type="Proteomes" id="UP000074561"/>
    </source>
</evidence>
<dbReference type="STRING" id="279113.CPter91_4470"/>
<dbReference type="InterPro" id="IPR036291">
    <property type="entry name" value="NAD(P)-bd_dom_sf"/>
</dbReference>
<dbReference type="PANTHER" id="PTHR48079">
    <property type="entry name" value="PROTEIN YEEZ"/>
    <property type="match status" value="1"/>
</dbReference>
<feature type="domain" description="Thioester reductase (TE)" evidence="1">
    <location>
        <begin position="32"/>
        <end position="262"/>
    </location>
</feature>
<dbReference type="GO" id="GO:0004029">
    <property type="term" value="F:aldehyde dehydrogenase (NAD+) activity"/>
    <property type="evidence" value="ECO:0007669"/>
    <property type="project" value="TreeGrafter"/>
</dbReference>
<sequence>MVFNLFPRSKWLRDKLQAEQQRLPAAPPRIFLTGVTGFVGGAIAAELAGGDSFKDMLFLVRAPSPAEGARRVLASIARFTPADMPLHIAESQVILADLRDAQAFSDARLEQVSHVIHCAAVTSFGERSDIWEINVDATMRLAERCSRLPGLQRFVYVGMAMACGVARGPVVTESLRLPVERAHLVPYTASKAQAENQLRELFPELPLVTVRPSIIVGHSSLGCRPSASIFWILKVVAQLNRFVCPPSAYLDIVPVDYCARTIVALTLKATLRFSTYHISAGRSGSVMVEQLLQAFHGMNVAARGQPYERVSEAALRQMALAFGLRHAVQGSATLSGRNEPINTRMLHKALMLYGRFSKLNYVFDERRTLGEGLAPAPCFLEYIGRCERSAAGMSLKAQMAYDFK</sequence>
<evidence type="ECO:0000259" key="1">
    <source>
        <dbReference type="Pfam" id="PF07993"/>
    </source>
</evidence>
<dbReference type="EMBL" id="CP013234">
    <property type="protein sequence ID" value="AMP06777.1"/>
    <property type="molecule type" value="Genomic_DNA"/>
</dbReference>
<proteinExistence type="predicted"/>
<dbReference type="Gene3D" id="3.40.50.720">
    <property type="entry name" value="NAD(P)-binding Rossmann-like Domain"/>
    <property type="match status" value="1"/>
</dbReference>
<dbReference type="KEGG" id="cpra:CPter91_4470"/>
<dbReference type="InterPro" id="IPR013120">
    <property type="entry name" value="FAR_NAD-bd"/>
</dbReference>
<name>A0A127Q9Q0_9BURK</name>
<dbReference type="OrthoDB" id="6286537at2"/>
<dbReference type="PATRIC" id="fig|279113.9.peg.4430"/>
<dbReference type="PANTHER" id="PTHR48079:SF6">
    <property type="entry name" value="NAD(P)-BINDING DOMAIN-CONTAINING PROTEIN-RELATED"/>
    <property type="match status" value="1"/>
</dbReference>
<accession>A0A127Q9Q0</accession>